<dbReference type="Proteomes" id="UP001576784">
    <property type="component" value="Unassembled WGS sequence"/>
</dbReference>
<dbReference type="InterPro" id="IPR051531">
    <property type="entry name" value="N-acetyltransferase"/>
</dbReference>
<dbReference type="CDD" id="cd04301">
    <property type="entry name" value="NAT_SF"/>
    <property type="match status" value="1"/>
</dbReference>
<keyword evidence="3" id="KW-1185">Reference proteome</keyword>
<dbReference type="PANTHER" id="PTHR43792">
    <property type="entry name" value="GNAT FAMILY, PUTATIVE (AFU_ORTHOLOGUE AFUA_3G00765)-RELATED-RELATED"/>
    <property type="match status" value="1"/>
</dbReference>
<comment type="caution">
    <text evidence="2">The sequence shown here is derived from an EMBL/GenBank/DDBJ whole genome shotgun (WGS) entry which is preliminary data.</text>
</comment>
<sequence>MIISLQTDNGDIDWMLRVMLQAPKVFITERLILRRSRLWDAAAIFEYASDPKVIHYMDYCPRTDVSEVVKFLEEQSEQWESGSFSWVLTVKPDDRPIGTIACWLEDHKAGFGYLLHQQYWGQGYATEAARVVVEWAIGLPNIYRVWATCDTENVASVRVLEKCGLVFEGRLHCYSVRPNISPIPRDVFMYAKVRDST</sequence>
<dbReference type="Pfam" id="PF13302">
    <property type="entry name" value="Acetyltransf_3"/>
    <property type="match status" value="1"/>
</dbReference>
<gene>
    <name evidence="2" type="ORF">ACE1CI_36305</name>
</gene>
<proteinExistence type="predicted"/>
<name>A0ABV4Y398_9CYAN</name>
<evidence type="ECO:0000313" key="2">
    <source>
        <dbReference type="EMBL" id="MFB2898411.1"/>
    </source>
</evidence>
<feature type="domain" description="N-acetyltransferase" evidence="1">
    <location>
        <begin position="31"/>
        <end position="194"/>
    </location>
</feature>
<dbReference type="PROSITE" id="PS51186">
    <property type="entry name" value="GNAT"/>
    <property type="match status" value="1"/>
</dbReference>
<dbReference type="PANTHER" id="PTHR43792:SF1">
    <property type="entry name" value="N-ACETYLTRANSFERASE DOMAIN-CONTAINING PROTEIN"/>
    <property type="match status" value="1"/>
</dbReference>
<evidence type="ECO:0000313" key="3">
    <source>
        <dbReference type="Proteomes" id="UP001576784"/>
    </source>
</evidence>
<protein>
    <submittedName>
        <fullName evidence="2">GNAT family N-acetyltransferase</fullName>
        <ecNumber evidence="2">2.3.-.-</ecNumber>
    </submittedName>
</protein>
<keyword evidence="2" id="KW-0808">Transferase</keyword>
<evidence type="ECO:0000259" key="1">
    <source>
        <dbReference type="PROSITE" id="PS51186"/>
    </source>
</evidence>
<dbReference type="InterPro" id="IPR016181">
    <property type="entry name" value="Acyl_CoA_acyltransferase"/>
</dbReference>
<reference evidence="2 3" key="1">
    <citation type="submission" date="2024-09" db="EMBL/GenBank/DDBJ databases">
        <title>Floridaenema gen nov. (Aerosakkonemataceae, Aerosakkonematales ord. nov., Cyanobacteria) from benthic tropical and subtropical fresh waters, with the description of four new species.</title>
        <authorList>
            <person name="Moretto J.A."/>
            <person name="Berthold D.E."/>
            <person name="Lefler F.W."/>
            <person name="Huang I.-S."/>
            <person name="Laughinghouse H. IV."/>
        </authorList>
    </citation>
    <scope>NUCLEOTIDE SEQUENCE [LARGE SCALE GENOMIC DNA]</scope>
    <source>
        <strain evidence="2 3">BLCC-F50</strain>
    </source>
</reference>
<dbReference type="GO" id="GO:0016746">
    <property type="term" value="F:acyltransferase activity"/>
    <property type="evidence" value="ECO:0007669"/>
    <property type="project" value="UniProtKB-KW"/>
</dbReference>
<keyword evidence="2" id="KW-0012">Acyltransferase</keyword>
<dbReference type="RefSeq" id="WP_413268014.1">
    <property type="nucleotide sequence ID" value="NZ_JBHFNR010000289.1"/>
</dbReference>
<dbReference type="EC" id="2.3.-.-" evidence="2"/>
<organism evidence="2 3">
    <name type="scientific">Floridaenema flaviceps BLCC-F50</name>
    <dbReference type="NCBI Taxonomy" id="3153642"/>
    <lineage>
        <taxon>Bacteria</taxon>
        <taxon>Bacillati</taxon>
        <taxon>Cyanobacteriota</taxon>
        <taxon>Cyanophyceae</taxon>
        <taxon>Oscillatoriophycideae</taxon>
        <taxon>Aerosakkonematales</taxon>
        <taxon>Aerosakkonemataceae</taxon>
        <taxon>Floridanema</taxon>
        <taxon>Floridanema flaviceps</taxon>
    </lineage>
</organism>
<dbReference type="InterPro" id="IPR000182">
    <property type="entry name" value="GNAT_dom"/>
</dbReference>
<dbReference type="Gene3D" id="3.40.630.30">
    <property type="match status" value="1"/>
</dbReference>
<dbReference type="EMBL" id="JBHFNR010000289">
    <property type="protein sequence ID" value="MFB2898411.1"/>
    <property type="molecule type" value="Genomic_DNA"/>
</dbReference>
<dbReference type="SUPFAM" id="SSF55729">
    <property type="entry name" value="Acyl-CoA N-acyltransferases (Nat)"/>
    <property type="match status" value="1"/>
</dbReference>
<accession>A0ABV4Y398</accession>